<organism evidence="2 3">
    <name type="scientific">Candidatus Uhrbacteria bacterium CG10_big_fil_rev_8_21_14_0_10_48_16</name>
    <dbReference type="NCBI Taxonomy" id="1975038"/>
    <lineage>
        <taxon>Bacteria</taxon>
        <taxon>Candidatus Uhriibacteriota</taxon>
    </lineage>
</organism>
<dbReference type="AlphaFoldDB" id="A0A2M8LHB5"/>
<sequence length="143" mass="16267">MPEQFTVPQFIDAEDKIFGPVTARQFIILMIVFLLDFILFRLLSFTQFLIFGIPLIMLGGVVAFVRINGAPFHYFILNIIQTLKKPRLRVWSRGYSDSELRELIKVTPPPPSTHISRKAFAGGSRLQELTLVVNTGGVYKPEE</sequence>
<comment type="caution">
    <text evidence="2">The sequence shown here is derived from an EMBL/GenBank/DDBJ whole genome shotgun (WGS) entry which is preliminary data.</text>
</comment>
<gene>
    <name evidence="2" type="ORF">COV05_02495</name>
</gene>
<evidence type="ECO:0008006" key="4">
    <source>
        <dbReference type="Google" id="ProtNLM"/>
    </source>
</evidence>
<keyword evidence="1" id="KW-0472">Membrane</keyword>
<dbReference type="InterPro" id="IPR024414">
    <property type="entry name" value="Uncharacterised_PrgI"/>
</dbReference>
<dbReference type="Proteomes" id="UP000231436">
    <property type="component" value="Unassembled WGS sequence"/>
</dbReference>
<evidence type="ECO:0000256" key="1">
    <source>
        <dbReference type="SAM" id="Phobius"/>
    </source>
</evidence>
<proteinExistence type="predicted"/>
<protein>
    <recommendedName>
        <fullName evidence="4">PrgI family protein</fullName>
    </recommendedName>
</protein>
<dbReference type="Pfam" id="PF12666">
    <property type="entry name" value="PrgI"/>
    <property type="match status" value="1"/>
</dbReference>
<name>A0A2M8LHB5_9BACT</name>
<feature type="transmembrane region" description="Helical" evidence="1">
    <location>
        <begin position="49"/>
        <end position="77"/>
    </location>
</feature>
<keyword evidence="1" id="KW-1133">Transmembrane helix</keyword>
<evidence type="ECO:0000313" key="3">
    <source>
        <dbReference type="Proteomes" id="UP000231436"/>
    </source>
</evidence>
<evidence type="ECO:0000313" key="2">
    <source>
        <dbReference type="EMBL" id="PJE76815.1"/>
    </source>
</evidence>
<feature type="transmembrane region" description="Helical" evidence="1">
    <location>
        <begin position="26"/>
        <end position="43"/>
    </location>
</feature>
<keyword evidence="1" id="KW-0812">Transmembrane</keyword>
<dbReference type="EMBL" id="PFEU01000010">
    <property type="protein sequence ID" value="PJE76815.1"/>
    <property type="molecule type" value="Genomic_DNA"/>
</dbReference>
<accession>A0A2M8LHB5</accession>
<reference evidence="3" key="1">
    <citation type="submission" date="2017-09" db="EMBL/GenBank/DDBJ databases">
        <title>Depth-based differentiation of microbial function through sediment-hosted aquifers and enrichment of novel symbionts in the deep terrestrial subsurface.</title>
        <authorList>
            <person name="Probst A.J."/>
            <person name="Ladd B."/>
            <person name="Jarett J.K."/>
            <person name="Geller-Mcgrath D.E."/>
            <person name="Sieber C.M.K."/>
            <person name="Emerson J.B."/>
            <person name="Anantharaman K."/>
            <person name="Thomas B.C."/>
            <person name="Malmstrom R."/>
            <person name="Stieglmeier M."/>
            <person name="Klingl A."/>
            <person name="Woyke T."/>
            <person name="Ryan C.M."/>
            <person name="Banfield J.F."/>
        </authorList>
    </citation>
    <scope>NUCLEOTIDE SEQUENCE [LARGE SCALE GENOMIC DNA]</scope>
</reference>